<dbReference type="InterPro" id="IPR024160">
    <property type="entry name" value="BIN3_SAM-bd_dom"/>
</dbReference>
<dbReference type="AlphaFoldDB" id="A0A0L0D5U7"/>
<dbReference type="OrthoDB" id="273070at2759"/>
<evidence type="ECO:0000256" key="1">
    <source>
        <dbReference type="ARBA" id="ARBA00008361"/>
    </source>
</evidence>
<feature type="compositionally biased region" description="Basic and acidic residues" evidence="7">
    <location>
        <begin position="273"/>
        <end position="287"/>
    </location>
</feature>
<dbReference type="Proteomes" id="UP000054408">
    <property type="component" value="Unassembled WGS sequence"/>
</dbReference>
<dbReference type="RefSeq" id="XP_013759230.1">
    <property type="nucleotide sequence ID" value="XM_013903776.1"/>
</dbReference>
<dbReference type="Pfam" id="PF06859">
    <property type="entry name" value="Bin3"/>
    <property type="match status" value="1"/>
</dbReference>
<gene>
    <name evidence="9" type="ORF">AMSG_03979</name>
</gene>
<dbReference type="GO" id="GO:0008171">
    <property type="term" value="F:O-methyltransferase activity"/>
    <property type="evidence" value="ECO:0007669"/>
    <property type="project" value="UniProtKB-UniRule"/>
</dbReference>
<evidence type="ECO:0000313" key="9">
    <source>
        <dbReference type="EMBL" id="KNC47752.1"/>
    </source>
</evidence>
<dbReference type="OMA" id="LNHHDQG"/>
<dbReference type="InterPro" id="IPR039772">
    <property type="entry name" value="Bin3-like"/>
</dbReference>
<keyword evidence="3 6" id="KW-0808">Transferase</keyword>
<feature type="domain" description="Bin3-type SAM" evidence="8">
    <location>
        <begin position="34"/>
        <end position="261"/>
    </location>
</feature>
<keyword evidence="4 5" id="KW-0949">S-adenosyl-L-methionine</keyword>
<evidence type="ECO:0000256" key="7">
    <source>
        <dbReference type="SAM" id="MobiDB-lite"/>
    </source>
</evidence>
<dbReference type="eggNOG" id="KOG2899">
    <property type="taxonomic scope" value="Eukaryota"/>
</dbReference>
<dbReference type="GO" id="GO:0008173">
    <property type="term" value="F:RNA methyltransferase activity"/>
    <property type="evidence" value="ECO:0007669"/>
    <property type="project" value="UniProtKB-UniRule"/>
</dbReference>
<keyword evidence="2 6" id="KW-0489">Methyltransferase</keyword>
<dbReference type="GO" id="GO:0005737">
    <property type="term" value="C:cytoplasm"/>
    <property type="evidence" value="ECO:0007669"/>
    <property type="project" value="TreeGrafter"/>
</dbReference>
<comment type="similarity">
    <text evidence="1 6">Belongs to the methyltransferase superfamily.</text>
</comment>
<evidence type="ECO:0000256" key="6">
    <source>
        <dbReference type="RuleBase" id="RU367087"/>
    </source>
</evidence>
<dbReference type="InterPro" id="IPR010675">
    <property type="entry name" value="Bin3_C"/>
</dbReference>
<evidence type="ECO:0000256" key="2">
    <source>
        <dbReference type="ARBA" id="ARBA00022603"/>
    </source>
</evidence>
<reference evidence="9 10" key="1">
    <citation type="submission" date="2010-05" db="EMBL/GenBank/DDBJ databases">
        <title>The Genome Sequence of Thecamonas trahens ATCC 50062.</title>
        <authorList>
            <consortium name="The Broad Institute Genome Sequencing Platform"/>
            <person name="Russ C."/>
            <person name="Cuomo C."/>
            <person name="Shea T."/>
            <person name="Young S.K."/>
            <person name="Zeng Q."/>
            <person name="Koehrsen M."/>
            <person name="Haas B."/>
            <person name="Borodovsky M."/>
            <person name="Guigo R."/>
            <person name="Alvarado L."/>
            <person name="Berlin A."/>
            <person name="Bochicchio J."/>
            <person name="Borenstein D."/>
            <person name="Chapman S."/>
            <person name="Chen Z."/>
            <person name="Freedman E."/>
            <person name="Gellesch M."/>
            <person name="Goldberg J."/>
            <person name="Griggs A."/>
            <person name="Gujja S."/>
            <person name="Heilman E."/>
            <person name="Heiman D."/>
            <person name="Hepburn T."/>
            <person name="Howarth C."/>
            <person name="Jen D."/>
            <person name="Larson L."/>
            <person name="Mehta T."/>
            <person name="Park D."/>
            <person name="Pearson M."/>
            <person name="Roberts A."/>
            <person name="Saif S."/>
            <person name="Shenoy N."/>
            <person name="Sisk P."/>
            <person name="Stolte C."/>
            <person name="Sykes S."/>
            <person name="Thomson T."/>
            <person name="Walk T."/>
            <person name="White J."/>
            <person name="Yandava C."/>
            <person name="Burger G."/>
            <person name="Gray M.W."/>
            <person name="Holland P.W.H."/>
            <person name="King N."/>
            <person name="Lang F.B.F."/>
            <person name="Roger A.J."/>
            <person name="Ruiz-Trillo I."/>
            <person name="Lander E."/>
            <person name="Nusbaum C."/>
        </authorList>
    </citation>
    <scope>NUCLEOTIDE SEQUENCE [LARGE SCALE GENOMIC DNA]</scope>
    <source>
        <strain evidence="9 10">ATCC 50062</strain>
    </source>
</reference>
<dbReference type="GeneID" id="25563545"/>
<accession>A0A0L0D5U7</accession>
<dbReference type="InterPro" id="IPR029063">
    <property type="entry name" value="SAM-dependent_MTases_sf"/>
</dbReference>
<dbReference type="PANTHER" id="PTHR12315">
    <property type="entry name" value="BICOID-INTERACTING PROTEIN RELATED"/>
    <property type="match status" value="1"/>
</dbReference>
<sequence length="287" mass="30499">MSEAPPQSVEEDTTGGHFFGNFPRYYDAQFNPPSKRLPFVPRAVGVLVAEAAGDGERPLYMLDLGCNAGDLTVAVAERVAESSGRAVHAVGIDVDASLVARAETLVAGRNGDAAAGLSFAFLAGDILADGVEDTLLAARGGEVPTDGASPPFDVVFCFGLVMWIHVNAGDDGLRAFLAKLGSLGATLVLETHTWDNYRKCRSRLRRKGLPPPAAYAAMTIRNNIEEYVAEYLTDTVGLTQTAVLGVTPWGRTIALYAHCPDLVLAETEPETEPGPHPEPELEPAPRT</sequence>
<dbReference type="GO" id="GO:2000632">
    <property type="term" value="P:negative regulation of pre-miRNA processing"/>
    <property type="evidence" value="ECO:0007669"/>
    <property type="project" value="TreeGrafter"/>
</dbReference>
<evidence type="ECO:0000256" key="5">
    <source>
        <dbReference type="PROSITE-ProRule" id="PRU00848"/>
    </source>
</evidence>
<dbReference type="PROSITE" id="PS51515">
    <property type="entry name" value="BIN3_SAM"/>
    <property type="match status" value="1"/>
</dbReference>
<dbReference type="PANTHER" id="PTHR12315:SF1">
    <property type="entry name" value="RNA 5'-MONOPHOSPHATE METHYLTRANSFERASE"/>
    <property type="match status" value="1"/>
</dbReference>
<evidence type="ECO:0000259" key="8">
    <source>
        <dbReference type="PROSITE" id="PS51515"/>
    </source>
</evidence>
<dbReference type="CDD" id="cd02440">
    <property type="entry name" value="AdoMet_MTases"/>
    <property type="match status" value="1"/>
</dbReference>
<name>A0A0L0D5U7_THETB</name>
<keyword evidence="10" id="KW-1185">Reference proteome</keyword>
<dbReference type="EC" id="2.1.1.-" evidence="6"/>
<feature type="region of interest" description="Disordered" evidence="7">
    <location>
        <begin position="267"/>
        <end position="287"/>
    </location>
</feature>
<evidence type="ECO:0000313" key="10">
    <source>
        <dbReference type="Proteomes" id="UP000054408"/>
    </source>
</evidence>
<dbReference type="GO" id="GO:0032259">
    <property type="term" value="P:methylation"/>
    <property type="evidence" value="ECO:0007669"/>
    <property type="project" value="UniProtKB-KW"/>
</dbReference>
<protein>
    <recommendedName>
        <fullName evidence="6">RNA methyltransferase</fullName>
        <ecNumber evidence="6">2.1.1.-</ecNumber>
    </recommendedName>
</protein>
<evidence type="ECO:0000256" key="4">
    <source>
        <dbReference type="ARBA" id="ARBA00022691"/>
    </source>
</evidence>
<proteinExistence type="inferred from homology"/>
<dbReference type="SUPFAM" id="SSF53335">
    <property type="entry name" value="S-adenosyl-L-methionine-dependent methyltransferases"/>
    <property type="match status" value="1"/>
</dbReference>
<evidence type="ECO:0000256" key="3">
    <source>
        <dbReference type="ARBA" id="ARBA00022679"/>
    </source>
</evidence>
<dbReference type="Gene3D" id="3.40.50.150">
    <property type="entry name" value="Vaccinia Virus protein VP39"/>
    <property type="match status" value="1"/>
</dbReference>
<dbReference type="STRING" id="461836.A0A0L0D5U7"/>
<organism evidence="9 10">
    <name type="scientific">Thecamonas trahens ATCC 50062</name>
    <dbReference type="NCBI Taxonomy" id="461836"/>
    <lineage>
        <taxon>Eukaryota</taxon>
        <taxon>Apusozoa</taxon>
        <taxon>Apusomonadida</taxon>
        <taxon>Apusomonadidae</taxon>
        <taxon>Thecamonas</taxon>
    </lineage>
</organism>
<dbReference type="EMBL" id="GL349448">
    <property type="protein sequence ID" value="KNC47752.1"/>
    <property type="molecule type" value="Genomic_DNA"/>
</dbReference>